<sequence>MIICIFRISQSIHRFYFVSANYARLIVKSNAFFAWLEAGKRRKSCFCNENA</sequence>
<dbReference type="Proteomes" id="UP000027463">
    <property type="component" value="Unassembled WGS sequence"/>
</dbReference>
<keyword evidence="2" id="KW-1185">Reference proteome</keyword>
<evidence type="ECO:0000313" key="2">
    <source>
        <dbReference type="Proteomes" id="UP000027463"/>
    </source>
</evidence>
<proteinExistence type="predicted"/>
<protein>
    <submittedName>
        <fullName evidence="1">Uncharacterized protein</fullName>
    </submittedName>
</protein>
<comment type="caution">
    <text evidence="1">The sequence shown here is derived from an EMBL/GenBank/DDBJ whole genome shotgun (WGS) entry which is preliminary data.</text>
</comment>
<organism evidence="1 2">
    <name type="scientific">Thalassospira permensis NBRC 106175</name>
    <dbReference type="NCBI Taxonomy" id="1353532"/>
    <lineage>
        <taxon>Bacteria</taxon>
        <taxon>Pseudomonadati</taxon>
        <taxon>Pseudomonadota</taxon>
        <taxon>Alphaproteobacteria</taxon>
        <taxon>Rhodospirillales</taxon>
        <taxon>Thalassospiraceae</taxon>
        <taxon>Thalassospira</taxon>
    </lineage>
</organism>
<accession>A0ABR4TK74</accession>
<evidence type="ECO:0000313" key="1">
    <source>
        <dbReference type="EMBL" id="KEO53556.1"/>
    </source>
</evidence>
<name>A0ABR4TK74_9PROT</name>
<gene>
    <name evidence="1" type="ORF">SMB34_05745</name>
</gene>
<dbReference type="EMBL" id="AUNC01000034">
    <property type="protein sequence ID" value="KEO53556.1"/>
    <property type="molecule type" value="Genomic_DNA"/>
</dbReference>
<reference evidence="1 2" key="1">
    <citation type="submission" date="2013-07" db="EMBL/GenBank/DDBJ databases">
        <title>Thalassospira permensis NBRC 106175 Genome Sequencing.</title>
        <authorList>
            <person name="Lai Q."/>
            <person name="Shao Z."/>
        </authorList>
    </citation>
    <scope>NUCLEOTIDE SEQUENCE [LARGE SCALE GENOMIC DNA]</scope>
    <source>
        <strain evidence="1 2">NBRC 106175</strain>
    </source>
</reference>